<dbReference type="STRING" id="1797291.A2V47_08090"/>
<feature type="transmembrane region" description="Helical" evidence="11">
    <location>
        <begin position="194"/>
        <end position="216"/>
    </location>
</feature>
<dbReference type="AlphaFoldDB" id="A0A1F5AD29"/>
<feature type="transmembrane region" description="Helical" evidence="11">
    <location>
        <begin position="72"/>
        <end position="93"/>
    </location>
</feature>
<evidence type="ECO:0000256" key="2">
    <source>
        <dbReference type="ARBA" id="ARBA00004651"/>
    </source>
</evidence>
<evidence type="ECO:0000256" key="11">
    <source>
        <dbReference type="RuleBase" id="RU363032"/>
    </source>
</evidence>
<dbReference type="PROSITE" id="PS50928">
    <property type="entry name" value="ABC_TM1"/>
    <property type="match status" value="1"/>
</dbReference>
<organism evidence="13 14">
    <name type="scientific">Candidatus Sediminicultor quintus</name>
    <dbReference type="NCBI Taxonomy" id="1797291"/>
    <lineage>
        <taxon>Bacteria</taxon>
        <taxon>Pseudomonadati</taxon>
        <taxon>Atribacterota</taxon>
        <taxon>Candidatus Phoenicimicrobiia</taxon>
        <taxon>Candidatus Pheonicimicrobiales</taxon>
        <taxon>Candidatus Phoenicimicrobiaceae</taxon>
        <taxon>Candidatus Sediminicultor</taxon>
    </lineage>
</organism>
<dbReference type="EMBL" id="MEYH01000038">
    <property type="protein sequence ID" value="OGD16236.1"/>
    <property type="molecule type" value="Genomic_DNA"/>
</dbReference>
<evidence type="ECO:0000256" key="10">
    <source>
        <dbReference type="ARBA" id="ARBA00041109"/>
    </source>
</evidence>
<dbReference type="GO" id="GO:0055085">
    <property type="term" value="P:transmembrane transport"/>
    <property type="evidence" value="ECO:0007669"/>
    <property type="project" value="InterPro"/>
</dbReference>
<evidence type="ECO:0000256" key="7">
    <source>
        <dbReference type="ARBA" id="ARBA00022692"/>
    </source>
</evidence>
<proteinExistence type="inferred from homology"/>
<dbReference type="InterPro" id="IPR035906">
    <property type="entry name" value="MetI-like_sf"/>
</dbReference>
<sequence length="275" mass="31094">MFRQRTNLWNNFWIYLILFTLVLFFILPMIWLVIAPFSSKASLAVKITLPSLNNFRELFKNKVAMLAFKNSFIISFSSTIIVTITSMLAAYALSRTNFKWRSTLLYALLLFSTVVTGIAAMVPLFVLNLRLGLIDSYLSVIFVFIGGFLPVSIFIIKDFFDAIPKDYEEAAIVAGSTPSQGFFRIILPLSQQGMVVIALYIFMNTWGDFLIPFILLRSVNKYPVSVAIYTFFTQEGLPLLGLLSAYSLLYSLPVIVLYIIINRKFGFGFHGGLKG</sequence>
<feature type="transmembrane region" description="Helical" evidence="11">
    <location>
        <begin position="236"/>
        <end position="261"/>
    </location>
</feature>
<evidence type="ECO:0000256" key="9">
    <source>
        <dbReference type="ARBA" id="ARBA00023136"/>
    </source>
</evidence>
<accession>A0A1F5AD29</accession>
<dbReference type="PANTHER" id="PTHR32243:SF50">
    <property type="entry name" value="MALTOSE_MALTODEXTRIN TRANSPORT SYSTEM PERMEASE PROTEIN MALG"/>
    <property type="match status" value="1"/>
</dbReference>
<protein>
    <recommendedName>
        <fullName evidence="10">Maltose/maltodextrin transport system permease protein MalG</fullName>
    </recommendedName>
</protein>
<evidence type="ECO:0000256" key="3">
    <source>
        <dbReference type="ARBA" id="ARBA00009047"/>
    </source>
</evidence>
<evidence type="ECO:0000256" key="4">
    <source>
        <dbReference type="ARBA" id="ARBA00022448"/>
    </source>
</evidence>
<feature type="transmembrane region" description="Helical" evidence="11">
    <location>
        <begin position="105"/>
        <end position="125"/>
    </location>
</feature>
<reference evidence="13 14" key="1">
    <citation type="journal article" date="2016" name="Nat. Commun.">
        <title>Thousands of microbial genomes shed light on interconnected biogeochemical processes in an aquifer system.</title>
        <authorList>
            <person name="Anantharaman K."/>
            <person name="Brown C.T."/>
            <person name="Hug L.A."/>
            <person name="Sharon I."/>
            <person name="Castelle C.J."/>
            <person name="Probst A.J."/>
            <person name="Thomas B.C."/>
            <person name="Singh A."/>
            <person name="Wilkins M.J."/>
            <person name="Karaoz U."/>
            <person name="Brodie E.L."/>
            <person name="Williams K.H."/>
            <person name="Hubbard S.S."/>
            <person name="Banfield J.F."/>
        </authorList>
    </citation>
    <scope>NUCLEOTIDE SEQUENCE [LARGE SCALE GENOMIC DNA]</scope>
</reference>
<gene>
    <name evidence="13" type="ORF">A2V47_08090</name>
</gene>
<evidence type="ECO:0000313" key="13">
    <source>
        <dbReference type="EMBL" id="OGD16236.1"/>
    </source>
</evidence>
<keyword evidence="9 11" id="KW-0472">Membrane</keyword>
<evidence type="ECO:0000259" key="12">
    <source>
        <dbReference type="PROSITE" id="PS50928"/>
    </source>
</evidence>
<feature type="transmembrane region" description="Helical" evidence="11">
    <location>
        <begin position="12"/>
        <end position="34"/>
    </location>
</feature>
<keyword evidence="8 11" id="KW-1133">Transmembrane helix</keyword>
<comment type="function">
    <text evidence="1">Part of the ABC transporter complex MalEFGK involved in maltose/maltodextrin import. Probably responsible for the translocation of the substrate across the membrane.</text>
</comment>
<keyword evidence="4 11" id="KW-0813">Transport</keyword>
<dbReference type="InterPro" id="IPR000515">
    <property type="entry name" value="MetI-like"/>
</dbReference>
<dbReference type="PANTHER" id="PTHR32243">
    <property type="entry name" value="MALTOSE TRANSPORT SYSTEM PERMEASE-RELATED"/>
    <property type="match status" value="1"/>
</dbReference>
<dbReference type="Pfam" id="PF00528">
    <property type="entry name" value="BPD_transp_1"/>
    <property type="match status" value="1"/>
</dbReference>
<dbReference type="GO" id="GO:0005886">
    <property type="term" value="C:plasma membrane"/>
    <property type="evidence" value="ECO:0007669"/>
    <property type="project" value="UniProtKB-SubCell"/>
</dbReference>
<dbReference type="CDD" id="cd06261">
    <property type="entry name" value="TM_PBP2"/>
    <property type="match status" value="1"/>
</dbReference>
<dbReference type="Proteomes" id="UP000177701">
    <property type="component" value="Unassembled WGS sequence"/>
</dbReference>
<comment type="subcellular location">
    <subcellularLocation>
        <location evidence="2 11">Cell membrane</location>
        <topology evidence="2 11">Multi-pass membrane protein</topology>
    </subcellularLocation>
</comment>
<dbReference type="InterPro" id="IPR050901">
    <property type="entry name" value="BP-dep_ABC_trans_perm"/>
</dbReference>
<evidence type="ECO:0000256" key="1">
    <source>
        <dbReference type="ARBA" id="ARBA00002264"/>
    </source>
</evidence>
<name>A0A1F5AD29_9BACT</name>
<keyword evidence="5" id="KW-1003">Cell membrane</keyword>
<comment type="caution">
    <text evidence="13">The sequence shown here is derived from an EMBL/GenBank/DDBJ whole genome shotgun (WGS) entry which is preliminary data.</text>
</comment>
<comment type="similarity">
    <text evidence="3">Belongs to the binding-protein-dependent transport system permease family. MalFG subfamily.</text>
</comment>
<dbReference type="Gene3D" id="1.10.3720.10">
    <property type="entry name" value="MetI-like"/>
    <property type="match status" value="1"/>
</dbReference>
<evidence type="ECO:0000256" key="5">
    <source>
        <dbReference type="ARBA" id="ARBA00022475"/>
    </source>
</evidence>
<keyword evidence="7 11" id="KW-0812">Transmembrane</keyword>
<evidence type="ECO:0000256" key="6">
    <source>
        <dbReference type="ARBA" id="ARBA00022597"/>
    </source>
</evidence>
<evidence type="ECO:0000313" key="14">
    <source>
        <dbReference type="Proteomes" id="UP000177701"/>
    </source>
</evidence>
<keyword evidence="6" id="KW-0762">Sugar transport</keyword>
<feature type="domain" description="ABC transmembrane type-1" evidence="12">
    <location>
        <begin position="68"/>
        <end position="261"/>
    </location>
</feature>
<dbReference type="SUPFAM" id="SSF161098">
    <property type="entry name" value="MetI-like"/>
    <property type="match status" value="1"/>
</dbReference>
<evidence type="ECO:0000256" key="8">
    <source>
        <dbReference type="ARBA" id="ARBA00022989"/>
    </source>
</evidence>
<feature type="transmembrane region" description="Helical" evidence="11">
    <location>
        <begin position="137"/>
        <end position="156"/>
    </location>
</feature>